<evidence type="ECO:0000313" key="1">
    <source>
        <dbReference type="EMBL" id="EEH66167.1"/>
    </source>
</evidence>
<comment type="caution">
    <text evidence="1">The sequence shown here is derived from an EMBL/GenBank/DDBJ whole genome shotgun (WGS) entry which is preliminary data.</text>
</comment>
<reference evidence="1 2" key="1">
    <citation type="submission" date="2009-01" db="EMBL/GenBank/DDBJ databases">
        <authorList>
            <person name="Qin X."/>
            <person name="Bachman B."/>
            <person name="Battles P."/>
            <person name="Bell A."/>
            <person name="Bess C."/>
            <person name="Bickham C."/>
            <person name="Chaboub L."/>
            <person name="Chen D."/>
            <person name="Coyle M."/>
            <person name="Deiros D.R."/>
            <person name="Dinh H."/>
            <person name="Forbes L."/>
            <person name="Fowler G."/>
            <person name="Francisco L."/>
            <person name="Fu Q."/>
            <person name="Gubbala S."/>
            <person name="Hale W."/>
            <person name="Han Y."/>
            <person name="Hemphill L."/>
            <person name="Highlander S.K."/>
            <person name="Hirani K."/>
            <person name="Hogues M."/>
            <person name="Jackson L."/>
            <person name="Jakkamsetti A."/>
            <person name="Javaid M."/>
            <person name="Jiang H."/>
            <person name="Korchina V."/>
            <person name="Kovar C."/>
            <person name="Lara F."/>
            <person name="Lee S."/>
            <person name="Mata R."/>
            <person name="Mathew T."/>
            <person name="Moen C."/>
            <person name="Morales K."/>
            <person name="Munidasa M."/>
            <person name="Nazareth L."/>
            <person name="Ngo R."/>
            <person name="Nguyen L."/>
            <person name="Okwuonu G."/>
            <person name="Ongeri F."/>
            <person name="Patil S."/>
            <person name="Petrosino J."/>
            <person name="Pham C."/>
            <person name="Pham P."/>
            <person name="Pu L.-L."/>
            <person name="Puazo M."/>
            <person name="Raj R."/>
            <person name="Reid J."/>
            <person name="Rouhana J."/>
            <person name="Saada N."/>
            <person name="Shang Y."/>
            <person name="Simmons D."/>
            <person name="Thornton R."/>
            <person name="Warren J."/>
            <person name="Weissenberger G."/>
            <person name="Zhang J."/>
            <person name="Zhang L."/>
            <person name="Zhou C."/>
            <person name="Zhu D."/>
            <person name="Muzny D."/>
            <person name="Worley K."/>
            <person name="Gibbs R."/>
        </authorList>
    </citation>
    <scope>NUCLEOTIDE SEQUENCE [LARGE SCALE GENOMIC DNA]</scope>
    <source>
        <strain evidence="1 2">DSM 15434</strain>
    </source>
</reference>
<dbReference type="Proteomes" id="UP000004778">
    <property type="component" value="Unassembled WGS sequence"/>
</dbReference>
<name>C0W510_9ACTO</name>
<keyword evidence="2" id="KW-1185">Reference proteome</keyword>
<organism evidence="1 2">
    <name type="scientific">Actinomyces urogenitalis DSM 15434</name>
    <dbReference type="NCBI Taxonomy" id="525246"/>
    <lineage>
        <taxon>Bacteria</taxon>
        <taxon>Bacillati</taxon>
        <taxon>Actinomycetota</taxon>
        <taxon>Actinomycetes</taxon>
        <taxon>Actinomycetales</taxon>
        <taxon>Actinomycetaceae</taxon>
        <taxon>Actinomyces</taxon>
    </lineage>
</organism>
<protein>
    <submittedName>
        <fullName evidence="1">GMP synthase (Glutamine-hydrolyzing)</fullName>
        <ecNumber evidence="1">6.3.5.2</ecNumber>
    </submittedName>
</protein>
<dbReference type="RefSeq" id="WP_006547921.1">
    <property type="nucleotide sequence ID" value="NZ_DS999574.1"/>
</dbReference>
<dbReference type="GO" id="GO:0003922">
    <property type="term" value="F:GMP synthase (glutamine-hydrolyzing) activity"/>
    <property type="evidence" value="ECO:0007669"/>
    <property type="project" value="UniProtKB-EC"/>
</dbReference>
<evidence type="ECO:0000313" key="2">
    <source>
        <dbReference type="Proteomes" id="UP000004778"/>
    </source>
</evidence>
<dbReference type="EMBL" id="ACFH01000061">
    <property type="protein sequence ID" value="EEH66167.1"/>
    <property type="molecule type" value="Genomic_DNA"/>
</dbReference>
<dbReference type="AlphaFoldDB" id="C0W510"/>
<proteinExistence type="predicted"/>
<dbReference type="HOGENOM" id="CLU_3094700_0_0_11"/>
<keyword evidence="1" id="KW-0436">Ligase</keyword>
<accession>C0W510</accession>
<sequence length="51" mass="5839">MKPFLLLATRDDEGPADGEYEALLARTGLSERELIRHRLEAELMPELDLDQ</sequence>
<dbReference type="EC" id="6.3.5.2" evidence="1"/>
<gene>
    <name evidence="1" type="ORF">HMPREF0058_0954</name>
</gene>
<dbReference type="STRING" id="103621.GCA_001067145_02013"/>